<evidence type="ECO:0000256" key="1">
    <source>
        <dbReference type="ARBA" id="ARBA00007920"/>
    </source>
</evidence>
<feature type="region of interest" description="Disordered" evidence="6">
    <location>
        <begin position="1404"/>
        <end position="1427"/>
    </location>
</feature>
<dbReference type="InterPro" id="IPR029058">
    <property type="entry name" value="AB_hydrolase_fold"/>
</dbReference>
<keyword evidence="3 5" id="KW-0442">Lipid degradation</keyword>
<sequence length="1846" mass="207927">MPLQSKRTVKVHEIPPGTLEAQYLAFVEHLCTKPQKTSRFRLSRVAKHFRGKSKSDASNSASTNEVDENAKWKDEADLAPPPPTPKGEGEQAAPLLNNSQPTAKGWKETTFCFQNGQSVGTISFENEFLKNEALARHEKDNMSCWKDWLVEDNFKGVAILYEGPDAKFDICAVHGLGGNAIDTWTADSGKMWLRDFLPEHESFKDSRVMTFGYDSDLTDRSTVMELENWAETLLQSLNEVRTSEKEKERPLLFVSHSLGGLVVRKAMARLHLTPNCQNIKLSQSGIVFLATPHSGSTKADWSNFLVATAHTIGGVRAETVRTLQSFNTASVWDTAAFLNLEPCPPFRCFAEGLKMRVKGTNQHIVTQASATLGKHQAHMIMDVDHSSICKFKSRLGALVTVTMALRELLSGVTTGGVQQPKAQPDRRMFGQPRFLAHAYPPDRGFWWEGTELNEIQHQLTSTRPFFGRSKELSTLESSLATNGTRPSLTVVKGIAGIGKTELLLQFAATQRGRRNVFFLGSQDGETIDSVLSKLSTRIGFDMIEGLAENQERWRSTPVAERVQIFIAWLGDTCNKDSIFIIDDIEAFGYSKIPVILRYPAQHVLISTRDSNLIRADRVFRELRLSPLGHDDTVRILQSTLESLSANPTFWDSLGSIACRIQGHPLAARNAIPFAMQHLATYEIPTAAFSELFESQDPEERKIFLEFNFEGRSLWEAFDTSLERLELQENSQSAANLLQILPFLSYANDCVDDFLKMDKRWLLDCEKELPDIAVLKSGYTVMSSWLSKLRGVSFYVQSGSSNHNKALNIHPLMLQYMLLRLDERRRVGLIRQVLHLCHALVDREKEREAQIKPHVLHCVQVCRGLGILLDSLGLPESTRSGEVVEKLPLEAGVPEWLVDFYDTNKSLFHNPDIGARIGCMELIVENGVPYFEVAKARQPELELYQLLSIADERSMAQERITVVLQAFPSINIEIIGEEIVDRLMDIATRSVLPLLSCVTDADIKDWLLPNNHRELESHVFSLLEFLYQVIAILGIEHPLLPLSLPERILSIVPHGTGNDCIAYLQKMADIWNRSPYNGQNALQCNFLSSEARADERSHAMLGYLLSLQDGHFAEALSTWQPLLSNRPSKMEYLAAISFCDQSRLSLIGKPAFLTFDTWVLEGLLRSRRKQHDQAAKVLEATRVELMSRYRPCSMQVGIVIAELANCYNILRREALAEITLTPTLEVRLASNLSNRRDGIYLRLALADSFIGQARYQDAVPVLESVIDKPNISATFRMMSALRLARSRRRMHDNAQKAFEPNSPLWTGLSLLGSVPEVLVMEYFEELGCSISEIPNRQMDSSRNTQELIEAVNSVLCTSSSLSDKPCWEWYAKCQQEFLGQITKATKTNKGKEREEVLQNEDLHRMGTPISPQTSPCLPPRVDDHKSDDEGPWSERLVLSFDGGGVRAISSLLILKRIMHQIMVLELTHPDGPSYSCGSVPWTEDESGVPELPKESDRVDGFLPCHYFDYMAGTSTGGLNSIMLGRVRMTVDRAIDNFIDFGNSVFGHLQLFHVTSAYFRPRAKYSAVKACEAFKKIVTSRFPSTLSEALSLVSLCPWATFVMDGGCTKTMAISYRVDDNVEKAHIWRSYDYPDSNTCLDRSAEIWEVAMATSATPGYFSPIKINGATYIDGSLVANNPSYRALREVSSIHSKAPVVFVNIGTGRQVGTNVIFRSDAKWRDRPWSERLQHPNRLFQYTTTEFYAETETKEWLELAERMGLEKAYRLSVEGDLQTIPYDDWRPAGTGKKTLQKITDFTEEYLRKDEVRDIINSIAHEAVRIRRARAITGRWEAFAKGYASDSEWINADR</sequence>
<dbReference type="GO" id="GO:0046486">
    <property type="term" value="P:glycerolipid metabolic process"/>
    <property type="evidence" value="ECO:0007669"/>
    <property type="project" value="UniProtKB-ARBA"/>
</dbReference>
<dbReference type="PANTHER" id="PTHR24185">
    <property type="entry name" value="CALCIUM-INDEPENDENT PHOSPHOLIPASE A2-GAMMA"/>
    <property type="match status" value="1"/>
</dbReference>
<dbReference type="InterPro" id="IPR007751">
    <property type="entry name" value="DUF676_lipase-like"/>
</dbReference>
<accession>A0A2H3I8W1</accession>
<reference evidence="8 9" key="1">
    <citation type="journal article" date="2016" name="Environ. Microbiol.">
        <title>Effector profiles distinguish formae speciales of Fusarium oxysporum.</title>
        <authorList>
            <person name="van Dam P."/>
            <person name="Fokkens L."/>
            <person name="Schmidt S.M."/>
            <person name="Linmans J.H."/>
            <person name="Kistler H.C."/>
            <person name="Ma L.J."/>
            <person name="Rep M."/>
        </authorList>
    </citation>
    <scope>NUCLEOTIDE SEQUENCE [LARGE SCALE GENOMIC DNA]</scope>
    <source>
        <strain evidence="8 9">Forc016</strain>
    </source>
</reference>
<dbReference type="Proteomes" id="UP000219602">
    <property type="component" value="Chromosome 1"/>
</dbReference>
<dbReference type="Gene3D" id="3.40.50.1820">
    <property type="entry name" value="alpha/beta hydrolase"/>
    <property type="match status" value="1"/>
</dbReference>
<dbReference type="PANTHER" id="PTHR24185:SF1">
    <property type="entry name" value="CALCIUM-INDEPENDENT PHOSPHOLIPASE A2-GAMMA"/>
    <property type="match status" value="1"/>
</dbReference>
<dbReference type="InterPro" id="IPR016035">
    <property type="entry name" value="Acyl_Trfase/lysoPLipase"/>
</dbReference>
<dbReference type="Pfam" id="PF05057">
    <property type="entry name" value="DUF676"/>
    <property type="match status" value="1"/>
</dbReference>
<dbReference type="GO" id="GO:0016042">
    <property type="term" value="P:lipid catabolic process"/>
    <property type="evidence" value="ECO:0007669"/>
    <property type="project" value="UniProtKB-UniRule"/>
</dbReference>
<feature type="active site" description="Proton acceptor" evidence="5">
    <location>
        <position position="1669"/>
    </location>
</feature>
<evidence type="ECO:0000313" key="8">
    <source>
        <dbReference type="EMBL" id="PCD46563.1"/>
    </source>
</evidence>
<organism evidence="8 9">
    <name type="scientific">Fusarium oxysporum f. sp. radicis-cucumerinum</name>
    <dbReference type="NCBI Taxonomy" id="327505"/>
    <lineage>
        <taxon>Eukaryota</taxon>
        <taxon>Fungi</taxon>
        <taxon>Dikarya</taxon>
        <taxon>Ascomycota</taxon>
        <taxon>Pezizomycotina</taxon>
        <taxon>Sordariomycetes</taxon>
        <taxon>Hypocreomycetidae</taxon>
        <taxon>Hypocreales</taxon>
        <taxon>Nectriaceae</taxon>
        <taxon>Fusarium</taxon>
        <taxon>Fusarium oxysporum species complex</taxon>
    </lineage>
</organism>
<dbReference type="GO" id="GO:0047499">
    <property type="term" value="F:calcium-independent phospholipase A2 activity"/>
    <property type="evidence" value="ECO:0007669"/>
    <property type="project" value="TreeGrafter"/>
</dbReference>
<comment type="caution">
    <text evidence="5">Lacks conserved residue(s) required for the propagation of feature annotation.</text>
</comment>
<dbReference type="GO" id="GO:0019369">
    <property type="term" value="P:arachidonate metabolic process"/>
    <property type="evidence" value="ECO:0007669"/>
    <property type="project" value="TreeGrafter"/>
</dbReference>
<evidence type="ECO:0000256" key="2">
    <source>
        <dbReference type="ARBA" id="ARBA00022801"/>
    </source>
</evidence>
<dbReference type="InterPro" id="IPR027417">
    <property type="entry name" value="P-loop_NTPase"/>
</dbReference>
<evidence type="ECO:0000256" key="5">
    <source>
        <dbReference type="PROSITE-ProRule" id="PRU01161"/>
    </source>
</evidence>
<name>A0A2H3I8W1_FUSOX</name>
<dbReference type="InterPro" id="IPR002641">
    <property type="entry name" value="PNPLA_dom"/>
</dbReference>
<comment type="similarity">
    <text evidence="1">Belongs to the putative lipase ROG1 family.</text>
</comment>
<dbReference type="Gene3D" id="3.40.50.300">
    <property type="entry name" value="P-loop containing nucleotide triphosphate hydrolases"/>
    <property type="match status" value="1"/>
</dbReference>
<evidence type="ECO:0000256" key="4">
    <source>
        <dbReference type="ARBA" id="ARBA00023098"/>
    </source>
</evidence>
<keyword evidence="2 5" id="KW-0378">Hydrolase</keyword>
<dbReference type="EMBL" id="MABQ02000001">
    <property type="protein sequence ID" value="PCD46563.1"/>
    <property type="molecule type" value="Genomic_DNA"/>
</dbReference>
<feature type="short sequence motif" description="GXSXG" evidence="5">
    <location>
        <begin position="1511"/>
        <end position="1515"/>
    </location>
</feature>
<proteinExistence type="inferred from homology"/>
<feature type="active site" description="Nucleophile" evidence="5">
    <location>
        <position position="1513"/>
    </location>
</feature>
<comment type="caution">
    <text evidence="8">The sequence shown here is derived from an EMBL/GenBank/DDBJ whole genome shotgun (WGS) entry which is preliminary data.</text>
</comment>
<evidence type="ECO:0000256" key="6">
    <source>
        <dbReference type="SAM" id="MobiDB-lite"/>
    </source>
</evidence>
<evidence type="ECO:0000256" key="3">
    <source>
        <dbReference type="ARBA" id="ARBA00022963"/>
    </source>
</evidence>
<dbReference type="SUPFAM" id="SSF52151">
    <property type="entry name" value="FabD/lysophospholipase-like"/>
    <property type="match status" value="1"/>
</dbReference>
<keyword evidence="4 5" id="KW-0443">Lipid metabolism</keyword>
<dbReference type="STRING" id="327505.A0A2H3I8W1"/>
<feature type="region of interest" description="Disordered" evidence="6">
    <location>
        <begin position="48"/>
        <end position="100"/>
    </location>
</feature>
<dbReference type="Pfam" id="PF01734">
    <property type="entry name" value="Patatin"/>
    <property type="match status" value="1"/>
</dbReference>
<reference evidence="8 9" key="2">
    <citation type="journal article" date="2017" name="Sci. Rep.">
        <title>A mobile pathogenicity chromosome in Fusarium oxysporum for infection of multiple cucurbit species.</title>
        <authorList>
            <person name="van Dam P."/>
            <person name="Fokkens L."/>
            <person name="Ayukawa Y."/>
            <person name="van der Gragt M."/>
            <person name="Ter Horst A."/>
            <person name="Brankovics B."/>
            <person name="Houterman P.M."/>
            <person name="Arie T."/>
            <person name="Rep M."/>
        </authorList>
    </citation>
    <scope>NUCLEOTIDE SEQUENCE [LARGE SCALE GENOMIC DNA]</scope>
    <source>
        <strain evidence="8 9">Forc016</strain>
    </source>
</reference>
<gene>
    <name evidence="8" type="ORF">AU210_001966</name>
</gene>
<dbReference type="Gene3D" id="3.40.1090.10">
    <property type="entry name" value="Cytosolic phospholipase A2 catalytic domain"/>
    <property type="match status" value="1"/>
</dbReference>
<evidence type="ECO:0000313" key="9">
    <source>
        <dbReference type="Proteomes" id="UP000219602"/>
    </source>
</evidence>
<dbReference type="PROSITE" id="PS51635">
    <property type="entry name" value="PNPLA"/>
    <property type="match status" value="1"/>
</dbReference>
<feature type="domain" description="PNPLA" evidence="7">
    <location>
        <begin position="1437"/>
        <end position="1682"/>
    </location>
</feature>
<evidence type="ECO:0000259" key="7">
    <source>
        <dbReference type="PROSITE" id="PS51635"/>
    </source>
</evidence>
<dbReference type="SUPFAM" id="SSF52540">
    <property type="entry name" value="P-loop containing nucleoside triphosphate hydrolases"/>
    <property type="match status" value="1"/>
</dbReference>
<protein>
    <recommendedName>
        <fullName evidence="7">PNPLA domain-containing protein</fullName>
    </recommendedName>
</protein>
<dbReference type="GO" id="GO:0016020">
    <property type="term" value="C:membrane"/>
    <property type="evidence" value="ECO:0007669"/>
    <property type="project" value="TreeGrafter"/>
</dbReference>
<dbReference type="SUPFAM" id="SSF53474">
    <property type="entry name" value="alpha/beta-Hydrolases"/>
    <property type="match status" value="1"/>
</dbReference>